<protein>
    <submittedName>
        <fullName evidence="4">26S proteasome non-ATPase regulatory subunit 6</fullName>
    </submittedName>
</protein>
<evidence type="ECO:0000256" key="2">
    <source>
        <dbReference type="SAM" id="Coils"/>
    </source>
</evidence>
<dbReference type="EMBL" id="JBJKFK010003984">
    <property type="protein sequence ID" value="KAL3309387.1"/>
    <property type="molecule type" value="Genomic_DNA"/>
</dbReference>
<name>A0ABD2PRQ1_9PLAT</name>
<keyword evidence="2" id="KW-0175">Coiled coil</keyword>
<gene>
    <name evidence="4" type="primary">PSMD6_2</name>
    <name evidence="4" type="ORF">Ciccas_012066</name>
</gene>
<proteinExistence type="predicted"/>
<keyword evidence="1 4" id="KW-0647">Proteasome</keyword>
<sequence length="259" mass="30637">MPAENFETEGLEKIPDLRIAQWCFELELKDSPTPKDVVLEKIMTEIKSHEMSAFYEYFGKRYSHPIDQKLLKQMQTENKKQIQELDQKIKEAEENQGDTEVRQFMIEKAHYYSKIGDKDAAIKDFKQILEKTLMPGARLDCIFHLIRIGFFWNDCDLITEYIDKASKIIEEGGDWDRRNRLKVYRGLYAMSIRDFETASKYFMDAVATFTSYELMDYQTFICYAVLSAMITLKRPDLREKVSQIILVHVSEQSNHVWFM</sequence>
<accession>A0ABD2PRQ1</accession>
<dbReference type="InterPro" id="IPR045135">
    <property type="entry name" value="Rpn7_N"/>
</dbReference>
<feature type="coiled-coil region" evidence="2">
    <location>
        <begin position="71"/>
        <end position="102"/>
    </location>
</feature>
<dbReference type="Proteomes" id="UP001626550">
    <property type="component" value="Unassembled WGS sequence"/>
</dbReference>
<dbReference type="AlphaFoldDB" id="A0ABD2PRQ1"/>
<feature type="domain" description="26S proteasome regulatory subunit Rpn7 N-terminal" evidence="3">
    <location>
        <begin position="67"/>
        <end position="240"/>
    </location>
</feature>
<dbReference type="PANTHER" id="PTHR14145:SF1">
    <property type="entry name" value="26S PROTEASOME NON-ATPASE REGULATORY SUBUNIT 6"/>
    <property type="match status" value="1"/>
</dbReference>
<evidence type="ECO:0000259" key="3">
    <source>
        <dbReference type="Pfam" id="PF10602"/>
    </source>
</evidence>
<evidence type="ECO:0000256" key="1">
    <source>
        <dbReference type="ARBA" id="ARBA00022942"/>
    </source>
</evidence>
<dbReference type="InterPro" id="IPR019585">
    <property type="entry name" value="Rpn7/CSN1"/>
</dbReference>
<dbReference type="Gene3D" id="1.25.40.570">
    <property type="match status" value="1"/>
</dbReference>
<reference evidence="4 5" key="1">
    <citation type="submission" date="2024-11" db="EMBL/GenBank/DDBJ databases">
        <title>Adaptive evolution of stress response genes in parasites aligns with host niche diversity.</title>
        <authorList>
            <person name="Hahn C."/>
            <person name="Resl P."/>
        </authorList>
    </citation>
    <scope>NUCLEOTIDE SEQUENCE [LARGE SCALE GENOMIC DNA]</scope>
    <source>
        <strain evidence="4">EGGRZ-B1_66</strain>
        <tissue evidence="4">Body</tissue>
    </source>
</reference>
<evidence type="ECO:0000313" key="4">
    <source>
        <dbReference type="EMBL" id="KAL3309387.1"/>
    </source>
</evidence>
<dbReference type="GO" id="GO:0000502">
    <property type="term" value="C:proteasome complex"/>
    <property type="evidence" value="ECO:0007669"/>
    <property type="project" value="UniProtKB-KW"/>
</dbReference>
<dbReference type="FunFam" id="1.25.40.570:FF:000005">
    <property type="entry name" value="26S proteasome regulatory subunit N7"/>
    <property type="match status" value="1"/>
</dbReference>
<keyword evidence="5" id="KW-1185">Reference proteome</keyword>
<dbReference type="InterPro" id="IPR011990">
    <property type="entry name" value="TPR-like_helical_dom_sf"/>
</dbReference>
<evidence type="ECO:0000313" key="5">
    <source>
        <dbReference type="Proteomes" id="UP001626550"/>
    </source>
</evidence>
<dbReference type="Pfam" id="PF10602">
    <property type="entry name" value="RPN7"/>
    <property type="match status" value="1"/>
</dbReference>
<organism evidence="4 5">
    <name type="scientific">Cichlidogyrus casuarinus</name>
    <dbReference type="NCBI Taxonomy" id="1844966"/>
    <lineage>
        <taxon>Eukaryota</taxon>
        <taxon>Metazoa</taxon>
        <taxon>Spiralia</taxon>
        <taxon>Lophotrochozoa</taxon>
        <taxon>Platyhelminthes</taxon>
        <taxon>Monogenea</taxon>
        <taxon>Monopisthocotylea</taxon>
        <taxon>Dactylogyridea</taxon>
        <taxon>Ancyrocephalidae</taxon>
        <taxon>Cichlidogyrus</taxon>
    </lineage>
</organism>
<comment type="caution">
    <text evidence="4">The sequence shown here is derived from an EMBL/GenBank/DDBJ whole genome shotgun (WGS) entry which is preliminary data.</text>
</comment>
<dbReference type="PANTHER" id="PTHR14145">
    <property type="entry name" value="26S PROTESOME SUBUNIT 6"/>
    <property type="match status" value="1"/>
</dbReference>
<dbReference type="SUPFAM" id="SSF48452">
    <property type="entry name" value="TPR-like"/>
    <property type="match status" value="1"/>
</dbReference>